<accession>A0A931E361</accession>
<reference evidence="3" key="1">
    <citation type="submission" date="2020-11" db="EMBL/GenBank/DDBJ databases">
        <title>Sequencing the genomes of 1000 actinobacteria strains.</title>
        <authorList>
            <person name="Klenk H.-P."/>
        </authorList>
    </citation>
    <scope>NUCLEOTIDE SEQUENCE</scope>
    <source>
        <strain evidence="3">DSM 45632</strain>
    </source>
</reference>
<evidence type="ECO:0000313" key="3">
    <source>
        <dbReference type="EMBL" id="MBG6121653.1"/>
    </source>
</evidence>
<dbReference type="AlphaFoldDB" id="A0A931E361"/>
<evidence type="ECO:0000259" key="2">
    <source>
        <dbReference type="SMART" id="SM00854"/>
    </source>
</evidence>
<keyword evidence="4" id="KW-1185">Reference proteome</keyword>
<proteinExistence type="inferred from homology"/>
<dbReference type="PANTHER" id="PTHR33393">
    <property type="entry name" value="POLYGLUTAMINE SYNTHESIS ACCESSORY PROTEIN RV0574C-RELATED"/>
    <property type="match status" value="1"/>
</dbReference>
<dbReference type="Pfam" id="PF09587">
    <property type="entry name" value="PGA_cap"/>
    <property type="match status" value="1"/>
</dbReference>
<dbReference type="PROSITE" id="PS51257">
    <property type="entry name" value="PROKAR_LIPOPROTEIN"/>
    <property type="match status" value="1"/>
</dbReference>
<dbReference type="InterPro" id="IPR019079">
    <property type="entry name" value="Capsule_synth_CapA"/>
</dbReference>
<evidence type="ECO:0000256" key="1">
    <source>
        <dbReference type="ARBA" id="ARBA00005662"/>
    </source>
</evidence>
<dbReference type="SMART" id="SM00854">
    <property type="entry name" value="PGA_cap"/>
    <property type="match status" value="1"/>
</dbReference>
<sequence>MLSLRSDARRVSTIAFAPFIVTLLALCTAFSLTGCKVDSENVGGEGATTTTESRGDATVRVRAMGDILIHQEVYADAAVKAEAAGKQGYDFAPMFDPVRRYMENADLTTANMEVPVAGPEFELSGYPMFNAPAEVIDALKGAGVDIVNNATNHTLDRGVEGVKASNANIASYGMPYVGAYTSWEDKKKPRILDVNGMKIGFVAYSYGANGNVLPDGEEYALSLIDHDAMRREISELDKQVDATICIIHAGEEYENYPNDYQKETVAVAREAGADYVQGGHPHVLQPFELYDDGTGTWFSHGNFLSAQYDEVNKVGGIGEYTLTKKADGTVEVSGYRFMPTYTIGEPQTSEFSVVPLVDAAKMGYVDGEQWMRELEDLMNTYTHVDVVDYLD</sequence>
<dbReference type="CDD" id="cd07381">
    <property type="entry name" value="MPP_CapA"/>
    <property type="match status" value="1"/>
</dbReference>
<dbReference type="Proteomes" id="UP000658613">
    <property type="component" value="Unassembled WGS sequence"/>
</dbReference>
<organism evidence="3 4">
    <name type="scientific">Corynebacterium aquatimens</name>
    <dbReference type="NCBI Taxonomy" id="1190508"/>
    <lineage>
        <taxon>Bacteria</taxon>
        <taxon>Bacillati</taxon>
        <taxon>Actinomycetota</taxon>
        <taxon>Actinomycetes</taxon>
        <taxon>Mycobacteriales</taxon>
        <taxon>Corynebacteriaceae</taxon>
        <taxon>Corynebacterium</taxon>
    </lineage>
</organism>
<dbReference type="RefSeq" id="WP_196824169.1">
    <property type="nucleotide sequence ID" value="NZ_CP046980.1"/>
</dbReference>
<gene>
    <name evidence="3" type="ORF">IW254_000622</name>
</gene>
<protein>
    <submittedName>
        <fullName evidence="3">Poly-gamma-glutamate synthesis protein (Capsule biosynthesis protein)</fullName>
    </submittedName>
</protein>
<dbReference type="Gene3D" id="3.60.21.10">
    <property type="match status" value="1"/>
</dbReference>
<evidence type="ECO:0000313" key="4">
    <source>
        <dbReference type="Proteomes" id="UP000658613"/>
    </source>
</evidence>
<feature type="domain" description="Capsule synthesis protein CapA" evidence="2">
    <location>
        <begin position="60"/>
        <end position="307"/>
    </location>
</feature>
<dbReference type="EMBL" id="JADOUE010000001">
    <property type="protein sequence ID" value="MBG6121653.1"/>
    <property type="molecule type" value="Genomic_DNA"/>
</dbReference>
<dbReference type="InterPro" id="IPR029052">
    <property type="entry name" value="Metallo-depent_PP-like"/>
</dbReference>
<comment type="caution">
    <text evidence="3">The sequence shown here is derived from an EMBL/GenBank/DDBJ whole genome shotgun (WGS) entry which is preliminary data.</text>
</comment>
<comment type="similarity">
    <text evidence="1">Belongs to the CapA family.</text>
</comment>
<dbReference type="SUPFAM" id="SSF56300">
    <property type="entry name" value="Metallo-dependent phosphatases"/>
    <property type="match status" value="1"/>
</dbReference>
<dbReference type="InterPro" id="IPR052169">
    <property type="entry name" value="CW_Biosynth-Accessory"/>
</dbReference>
<name>A0A931E361_9CORY</name>
<dbReference type="PANTHER" id="PTHR33393:SF12">
    <property type="entry name" value="CAPSULE BIOSYNTHESIS PROTEIN CAPA"/>
    <property type="match status" value="1"/>
</dbReference>